<feature type="transmembrane region" description="Helical" evidence="1">
    <location>
        <begin position="31"/>
        <end position="50"/>
    </location>
</feature>
<sequence>MQKNNRCHFKHRPFAGRVFCPKGGNLTRCVSLLEAFLFCFLCYFFVLFSCGKKHA</sequence>
<comment type="caution">
    <text evidence="2">The sequence shown here is derived from an EMBL/GenBank/DDBJ whole genome shotgun (WGS) entry which is preliminary data.</text>
</comment>
<dbReference type="Proteomes" id="UP000005959">
    <property type="component" value="Unassembled WGS sequence"/>
</dbReference>
<reference evidence="2 3" key="1">
    <citation type="submission" date="2011-08" db="EMBL/GenBank/DDBJ databases">
        <authorList>
            <person name="Weinstock G."/>
            <person name="Sodergren E."/>
            <person name="Clifton S."/>
            <person name="Fulton L."/>
            <person name="Fulton B."/>
            <person name="Courtney L."/>
            <person name="Fronick C."/>
            <person name="Harrison M."/>
            <person name="Strong C."/>
            <person name="Farmer C."/>
            <person name="Delahaunty K."/>
            <person name="Markovic C."/>
            <person name="Hall O."/>
            <person name="Minx P."/>
            <person name="Tomlinson C."/>
            <person name="Mitreva M."/>
            <person name="Hou S."/>
            <person name="Chen J."/>
            <person name="Wollam A."/>
            <person name="Pepin K.H."/>
            <person name="Johnson M."/>
            <person name="Bhonagiri V."/>
            <person name="Zhang X."/>
            <person name="Suruliraj S."/>
            <person name="Warren W."/>
            <person name="Chinwalla A."/>
            <person name="Mardis E.R."/>
            <person name="Wilson R.K."/>
        </authorList>
    </citation>
    <scope>NUCLEOTIDE SEQUENCE [LARGE SCALE GENOMIC DNA]</scope>
    <source>
        <strain evidence="2 3">ATCC 51873</strain>
    </source>
</reference>
<name>G9YBB6_HAFAL</name>
<protein>
    <submittedName>
        <fullName evidence="2">Uncharacterized protein</fullName>
    </submittedName>
</protein>
<evidence type="ECO:0000313" key="2">
    <source>
        <dbReference type="EMBL" id="EHM39556.1"/>
    </source>
</evidence>
<keyword evidence="1" id="KW-0812">Transmembrane</keyword>
<evidence type="ECO:0000313" key="3">
    <source>
        <dbReference type="Proteomes" id="UP000005959"/>
    </source>
</evidence>
<accession>G9YBB6</accession>
<proteinExistence type="predicted"/>
<evidence type="ECO:0000256" key="1">
    <source>
        <dbReference type="SAM" id="Phobius"/>
    </source>
</evidence>
<organism evidence="2 3">
    <name type="scientific">Hafnia alvei ATCC 51873</name>
    <dbReference type="NCBI Taxonomy" id="1002364"/>
    <lineage>
        <taxon>Bacteria</taxon>
        <taxon>Pseudomonadati</taxon>
        <taxon>Pseudomonadota</taxon>
        <taxon>Gammaproteobacteria</taxon>
        <taxon>Enterobacterales</taxon>
        <taxon>Hafniaceae</taxon>
        <taxon>Hafnia</taxon>
    </lineage>
</organism>
<gene>
    <name evidence="2" type="ORF">HMPREF0454_03895</name>
</gene>
<dbReference type="EMBL" id="AGCI01000092">
    <property type="protein sequence ID" value="EHM39556.1"/>
    <property type="molecule type" value="Genomic_DNA"/>
</dbReference>
<dbReference type="AlphaFoldDB" id="G9YBB6"/>
<keyword evidence="1" id="KW-0472">Membrane</keyword>
<dbReference type="HOGENOM" id="CLU_3025963_0_0_6"/>
<keyword evidence="1" id="KW-1133">Transmembrane helix</keyword>